<comment type="caution">
    <text evidence="1">The sequence shown here is derived from an EMBL/GenBank/DDBJ whole genome shotgun (WGS) entry which is preliminary data.</text>
</comment>
<protein>
    <submittedName>
        <fullName evidence="1">Uncharacterized protein</fullName>
    </submittedName>
</protein>
<evidence type="ECO:0000313" key="1">
    <source>
        <dbReference type="EMBL" id="KPZ03067.1"/>
    </source>
</evidence>
<sequence>MHFIRLVVEYLLGSGHLGIGKQVFLQLQLSRQAGDGAAVIGVGVVFADGLVCGCQVGLQGLSAVDVLNLLSHGLCSAESLLTRLRSCSGMLLLRYS</sequence>
<dbReference type="EMBL" id="LJRO01000150">
    <property type="protein sequence ID" value="KPZ03067.1"/>
    <property type="molecule type" value="Genomic_DNA"/>
</dbReference>
<gene>
    <name evidence="1" type="ORF">ALO43_200498</name>
</gene>
<organism evidence="1 2">
    <name type="scientific">Pseudomonas tremae</name>
    <dbReference type="NCBI Taxonomy" id="200454"/>
    <lineage>
        <taxon>Bacteria</taxon>
        <taxon>Pseudomonadati</taxon>
        <taxon>Pseudomonadota</taxon>
        <taxon>Gammaproteobacteria</taxon>
        <taxon>Pseudomonadales</taxon>
        <taxon>Pseudomonadaceae</taxon>
        <taxon>Pseudomonas</taxon>
    </lineage>
</organism>
<accession>A0AA40TVP4</accession>
<dbReference type="AlphaFoldDB" id="A0AA40TVP4"/>
<evidence type="ECO:0000313" key="2">
    <source>
        <dbReference type="Proteomes" id="UP000050523"/>
    </source>
</evidence>
<reference evidence="1 2" key="1">
    <citation type="submission" date="2015-09" db="EMBL/GenBank/DDBJ databases">
        <title>Genome announcement of multiple Pseudomonas syringae strains.</title>
        <authorList>
            <person name="Thakur S."/>
            <person name="Wang P.W."/>
            <person name="Gong Y."/>
            <person name="Weir B.S."/>
            <person name="Guttman D.S."/>
        </authorList>
    </citation>
    <scope>NUCLEOTIDE SEQUENCE [LARGE SCALE GENOMIC DNA]</scope>
    <source>
        <strain evidence="1 2">ICMP9151</strain>
    </source>
</reference>
<name>A0AA40TVP4_9PSED</name>
<proteinExistence type="predicted"/>
<dbReference type="Proteomes" id="UP000050523">
    <property type="component" value="Unassembled WGS sequence"/>
</dbReference>